<dbReference type="RefSeq" id="WP_012899748.1">
    <property type="nucleotide sequence ID" value="NC_013665.1"/>
</dbReference>
<dbReference type="KEGG" id="mpd:MCP_0997"/>
<evidence type="ECO:0008006" key="3">
    <source>
        <dbReference type="Google" id="ProtNLM"/>
    </source>
</evidence>
<name>D1YX97_METPS</name>
<proteinExistence type="predicted"/>
<reference evidence="1 2" key="1">
    <citation type="journal article" date="2007" name="Appl. Environ. Microbiol.">
        <title>Isolation of key methanogens for global methane emission from rice paddy fields: a novel isolate affiliated with the clone cluster rice cluster I.</title>
        <authorList>
            <person name="Sakai S."/>
            <person name="Imachi H."/>
            <person name="Sekiguchi Y."/>
            <person name="Ohashi A."/>
            <person name="Harada H."/>
            <person name="Kamagata Y."/>
        </authorList>
    </citation>
    <scope>NUCLEOTIDE SEQUENCE [LARGE SCALE GENOMIC DNA]</scope>
    <source>
        <strain evidence="2">DSM 17711 / JCM 13418 / NBRC 101707 / SANAE</strain>
    </source>
</reference>
<dbReference type="Proteomes" id="UP000001882">
    <property type="component" value="Chromosome"/>
</dbReference>
<dbReference type="AlphaFoldDB" id="D1YX97"/>
<dbReference type="EMBL" id="AP011532">
    <property type="protein sequence ID" value="BAI61069.1"/>
    <property type="molecule type" value="Genomic_DNA"/>
</dbReference>
<dbReference type="InParanoid" id="D1YX97"/>
<dbReference type="OrthoDB" id="18771at2157"/>
<dbReference type="GeneID" id="8682910"/>
<evidence type="ECO:0000313" key="1">
    <source>
        <dbReference type="EMBL" id="BAI61069.1"/>
    </source>
</evidence>
<dbReference type="STRING" id="304371.MCP_0997"/>
<protein>
    <recommendedName>
        <fullName evidence="3">Polymerase nucleotidyl transferase domain-containing protein</fullName>
    </recommendedName>
</protein>
<dbReference type="PATRIC" id="fig|304371.9.peg.1027"/>
<organism evidence="1 2">
    <name type="scientific">Methanocella paludicola (strain DSM 17711 / JCM 13418 / NBRC 101707 / SANAE)</name>
    <dbReference type="NCBI Taxonomy" id="304371"/>
    <lineage>
        <taxon>Archaea</taxon>
        <taxon>Methanobacteriati</taxon>
        <taxon>Methanobacteriota</taxon>
        <taxon>Stenosarchaea group</taxon>
        <taxon>Methanomicrobia</taxon>
        <taxon>Methanocellales</taxon>
        <taxon>Methanocellaceae</taxon>
        <taxon>Methanocella</taxon>
    </lineage>
</organism>
<evidence type="ECO:0000313" key="2">
    <source>
        <dbReference type="Proteomes" id="UP000001882"/>
    </source>
</evidence>
<dbReference type="eggNOG" id="arCOG01831">
    <property type="taxonomic scope" value="Archaea"/>
</dbReference>
<keyword evidence="2" id="KW-1185">Reference proteome</keyword>
<sequence length="310" mass="35148">MRVRLRDFIETKEHWIFSVVDYYCGDGVRCLLRYVPGPDGERVRDGIRFKKMGFDEAYAFIKENKPEYIDGVMVVPFADVVKHYQPHDGLVRILDADRRAKKMVDALEGVDFECMGITGSKLVGLGAESSDVDFVVYGIEWFKARDALQRAIAAGKIDAIDEAGWEKIYKKRKPELNFEEFYLHERRKGNRCLLDGVLTDMLFVRSWDQIGPRVPIGHSLGVKTITAKVTDAEFAFDSPAIYQVDHPEIKAVLSFTHTYAGQALAGETIEACGRMEEYPDGKKVLVIGTSREPKGEWIKSLTLLEKADKK</sequence>
<gene>
    <name evidence="1" type="ordered locus">MCP_0997</name>
</gene>
<accession>D1YX97</accession>
<reference evidence="1 2" key="2">
    <citation type="journal article" date="2008" name="Int. J. Syst. Evol. Microbiol.">
        <title>Methanocella paludicola gen. nov., sp. nov., a methane-producing archaeon, the first isolate of the lineage 'Rice Cluster I', and proposal of the new archaeal order Methanocellales ord. nov.</title>
        <authorList>
            <person name="Sakai S."/>
            <person name="Imachi H."/>
            <person name="Hanada S."/>
            <person name="Ohashi A."/>
            <person name="Harada H."/>
            <person name="Kamagata Y."/>
        </authorList>
    </citation>
    <scope>NUCLEOTIDE SEQUENCE [LARGE SCALE GENOMIC DNA]</scope>
    <source>
        <strain evidence="2">DSM 17711 / JCM 13418 / NBRC 101707 / SANAE</strain>
    </source>
</reference>
<reference evidence="2" key="3">
    <citation type="journal article" date="2011" name="PLoS ONE">
        <title>Genome sequence of a mesophilic hydrogenotrophic methanogen Methanocella paludicola, the first cultivated representative of the order Methanocellales.</title>
        <authorList>
            <person name="Sakai S."/>
            <person name="Takaki Y."/>
            <person name="Shimamura S."/>
            <person name="Sekine M."/>
            <person name="Tajima T."/>
            <person name="Kosugi H."/>
            <person name="Ichikawa N."/>
            <person name="Tasumi E."/>
            <person name="Hiraki A.T."/>
            <person name="Shimizu A."/>
            <person name="Kato Y."/>
            <person name="Nishiko R."/>
            <person name="Mori K."/>
            <person name="Fujita N."/>
            <person name="Imachi H."/>
            <person name="Takai K."/>
        </authorList>
    </citation>
    <scope>NUCLEOTIDE SEQUENCE [LARGE SCALE GENOMIC DNA]</scope>
    <source>
        <strain evidence="2">DSM 17711 / JCM 13418 / NBRC 101707 / SANAE</strain>
    </source>
</reference>